<gene>
    <name evidence="2" type="ORF">L596_004938</name>
</gene>
<organism evidence="2 3">
    <name type="scientific">Steinernema carpocapsae</name>
    <name type="common">Entomopathogenic nematode</name>
    <dbReference type="NCBI Taxonomy" id="34508"/>
    <lineage>
        <taxon>Eukaryota</taxon>
        <taxon>Metazoa</taxon>
        <taxon>Ecdysozoa</taxon>
        <taxon>Nematoda</taxon>
        <taxon>Chromadorea</taxon>
        <taxon>Rhabditida</taxon>
        <taxon>Tylenchina</taxon>
        <taxon>Panagrolaimomorpha</taxon>
        <taxon>Strongyloidoidea</taxon>
        <taxon>Steinernematidae</taxon>
        <taxon>Steinernema</taxon>
    </lineage>
</organism>
<sequence>MGQKQKTPATPSSSGGTKKRFKSCVAPEDPLPESLGLARPVRNYRLSGRTPSRCSLWAWALRVLSG</sequence>
<keyword evidence="3" id="KW-1185">Reference proteome</keyword>
<comment type="caution">
    <text evidence="2">The sequence shown here is derived from an EMBL/GenBank/DDBJ whole genome shotgun (WGS) entry which is preliminary data.</text>
</comment>
<feature type="compositionally biased region" description="Polar residues" evidence="1">
    <location>
        <begin position="1"/>
        <end position="16"/>
    </location>
</feature>
<name>A0A4U8UXM5_STECR</name>
<protein>
    <submittedName>
        <fullName evidence="2">Uncharacterized protein</fullName>
    </submittedName>
</protein>
<evidence type="ECO:0000313" key="3">
    <source>
        <dbReference type="Proteomes" id="UP000298663"/>
    </source>
</evidence>
<reference evidence="2 3" key="2">
    <citation type="journal article" date="2019" name="G3 (Bethesda)">
        <title>Hybrid Assembly of the Genome of the Entomopathogenic Nematode Steinernema carpocapsae Identifies the X-Chromosome.</title>
        <authorList>
            <person name="Serra L."/>
            <person name="Macchietto M."/>
            <person name="Macias-Munoz A."/>
            <person name="McGill C.J."/>
            <person name="Rodriguez I.M."/>
            <person name="Rodriguez B."/>
            <person name="Murad R."/>
            <person name="Mortazavi A."/>
        </authorList>
    </citation>
    <scope>NUCLEOTIDE SEQUENCE [LARGE SCALE GENOMIC DNA]</scope>
    <source>
        <strain evidence="2 3">ALL</strain>
    </source>
</reference>
<evidence type="ECO:0000313" key="2">
    <source>
        <dbReference type="EMBL" id="TMS38152.1"/>
    </source>
</evidence>
<evidence type="ECO:0000256" key="1">
    <source>
        <dbReference type="SAM" id="MobiDB-lite"/>
    </source>
</evidence>
<dbReference type="Proteomes" id="UP000298663">
    <property type="component" value="Unassembled WGS sequence"/>
</dbReference>
<proteinExistence type="predicted"/>
<dbReference type="EMBL" id="AZBU02000001">
    <property type="protein sequence ID" value="TMS38152.1"/>
    <property type="molecule type" value="Genomic_DNA"/>
</dbReference>
<reference evidence="2 3" key="1">
    <citation type="journal article" date="2015" name="Genome Biol.">
        <title>Comparative genomics of Steinernema reveals deeply conserved gene regulatory networks.</title>
        <authorList>
            <person name="Dillman A.R."/>
            <person name="Macchietto M."/>
            <person name="Porter C.F."/>
            <person name="Rogers A."/>
            <person name="Williams B."/>
            <person name="Antoshechkin I."/>
            <person name="Lee M.M."/>
            <person name="Goodwin Z."/>
            <person name="Lu X."/>
            <person name="Lewis E.E."/>
            <person name="Goodrich-Blair H."/>
            <person name="Stock S.P."/>
            <person name="Adams B.J."/>
            <person name="Sternberg P.W."/>
            <person name="Mortazavi A."/>
        </authorList>
    </citation>
    <scope>NUCLEOTIDE SEQUENCE [LARGE SCALE GENOMIC DNA]</scope>
    <source>
        <strain evidence="2 3">ALL</strain>
    </source>
</reference>
<dbReference type="AlphaFoldDB" id="A0A4U8UXM5"/>
<feature type="region of interest" description="Disordered" evidence="1">
    <location>
        <begin position="1"/>
        <end position="29"/>
    </location>
</feature>
<accession>A0A4U8UXM5</accession>